<protein>
    <submittedName>
        <fullName evidence="1">Uncharacterized protein</fullName>
    </submittedName>
</protein>
<sequence>MIGRHDLSLEMAWLGRPVHPTSIKYLASGFYETDLQYNFRMGLSTISGYNRSTTIWNYRKDTMPLPNPEKWKEICN</sequence>
<gene>
    <name evidence="1" type="ORF">J437_LFUL005151</name>
</gene>
<dbReference type="Proteomes" id="UP000792457">
    <property type="component" value="Unassembled WGS sequence"/>
</dbReference>
<proteinExistence type="predicted"/>
<name>A0A8K0P305_LADFU</name>
<reference evidence="1" key="2">
    <citation type="submission" date="2017-10" db="EMBL/GenBank/DDBJ databases">
        <title>Ladona fulva Genome sequencing and assembly.</title>
        <authorList>
            <person name="Murali S."/>
            <person name="Richards S."/>
            <person name="Bandaranaike D."/>
            <person name="Bellair M."/>
            <person name="Blankenburg K."/>
            <person name="Chao H."/>
            <person name="Dinh H."/>
            <person name="Doddapaneni H."/>
            <person name="Dugan-Rocha S."/>
            <person name="Elkadiri S."/>
            <person name="Gnanaolivu R."/>
            <person name="Hernandez B."/>
            <person name="Skinner E."/>
            <person name="Javaid M."/>
            <person name="Lee S."/>
            <person name="Li M."/>
            <person name="Ming W."/>
            <person name="Munidasa M."/>
            <person name="Muniz J."/>
            <person name="Nguyen L."/>
            <person name="Hughes D."/>
            <person name="Osuji N."/>
            <person name="Pu L.-L."/>
            <person name="Puazo M."/>
            <person name="Qu C."/>
            <person name="Quiroz J."/>
            <person name="Raj R."/>
            <person name="Weissenberger G."/>
            <person name="Xin Y."/>
            <person name="Zou X."/>
            <person name="Han Y."/>
            <person name="Worley K."/>
            <person name="Muzny D."/>
            <person name="Gibbs R."/>
        </authorList>
    </citation>
    <scope>NUCLEOTIDE SEQUENCE</scope>
    <source>
        <strain evidence="1">Sampled in the wild</strain>
    </source>
</reference>
<accession>A0A8K0P305</accession>
<evidence type="ECO:0000313" key="1">
    <source>
        <dbReference type="EMBL" id="KAG8233945.1"/>
    </source>
</evidence>
<dbReference type="AlphaFoldDB" id="A0A8K0P305"/>
<reference evidence="1" key="1">
    <citation type="submission" date="2013-04" db="EMBL/GenBank/DDBJ databases">
        <authorList>
            <person name="Qu J."/>
            <person name="Murali S.C."/>
            <person name="Bandaranaike D."/>
            <person name="Bellair M."/>
            <person name="Blankenburg K."/>
            <person name="Chao H."/>
            <person name="Dinh H."/>
            <person name="Doddapaneni H."/>
            <person name="Downs B."/>
            <person name="Dugan-Rocha S."/>
            <person name="Elkadiri S."/>
            <person name="Gnanaolivu R.D."/>
            <person name="Hernandez B."/>
            <person name="Javaid M."/>
            <person name="Jayaseelan J.C."/>
            <person name="Lee S."/>
            <person name="Li M."/>
            <person name="Ming W."/>
            <person name="Munidasa M."/>
            <person name="Muniz J."/>
            <person name="Nguyen L."/>
            <person name="Ongeri F."/>
            <person name="Osuji N."/>
            <person name="Pu L.-L."/>
            <person name="Puazo M."/>
            <person name="Qu C."/>
            <person name="Quiroz J."/>
            <person name="Raj R."/>
            <person name="Weissenberger G."/>
            <person name="Xin Y."/>
            <person name="Zou X."/>
            <person name="Han Y."/>
            <person name="Richards S."/>
            <person name="Worley K."/>
            <person name="Muzny D."/>
            <person name="Gibbs R."/>
        </authorList>
    </citation>
    <scope>NUCLEOTIDE SEQUENCE</scope>
    <source>
        <strain evidence="1">Sampled in the wild</strain>
    </source>
</reference>
<organism evidence="1 2">
    <name type="scientific">Ladona fulva</name>
    <name type="common">Scarce chaser dragonfly</name>
    <name type="synonym">Libellula fulva</name>
    <dbReference type="NCBI Taxonomy" id="123851"/>
    <lineage>
        <taxon>Eukaryota</taxon>
        <taxon>Metazoa</taxon>
        <taxon>Ecdysozoa</taxon>
        <taxon>Arthropoda</taxon>
        <taxon>Hexapoda</taxon>
        <taxon>Insecta</taxon>
        <taxon>Pterygota</taxon>
        <taxon>Palaeoptera</taxon>
        <taxon>Odonata</taxon>
        <taxon>Epiprocta</taxon>
        <taxon>Anisoptera</taxon>
        <taxon>Libelluloidea</taxon>
        <taxon>Libellulidae</taxon>
        <taxon>Ladona</taxon>
    </lineage>
</organism>
<dbReference type="EMBL" id="KZ308753">
    <property type="protein sequence ID" value="KAG8233945.1"/>
    <property type="molecule type" value="Genomic_DNA"/>
</dbReference>
<evidence type="ECO:0000313" key="2">
    <source>
        <dbReference type="Proteomes" id="UP000792457"/>
    </source>
</evidence>
<keyword evidence="2" id="KW-1185">Reference proteome</keyword>
<comment type="caution">
    <text evidence="1">The sequence shown here is derived from an EMBL/GenBank/DDBJ whole genome shotgun (WGS) entry which is preliminary data.</text>
</comment>